<name>A0AAV5WNU3_9BILA</name>
<dbReference type="Proteomes" id="UP001432322">
    <property type="component" value="Unassembled WGS sequence"/>
</dbReference>
<gene>
    <name evidence="1" type="ORF">PFISCL1PPCAC_24979</name>
</gene>
<dbReference type="EMBL" id="BTSY01000006">
    <property type="protein sequence ID" value="GMT33682.1"/>
    <property type="molecule type" value="Genomic_DNA"/>
</dbReference>
<proteinExistence type="predicted"/>
<protein>
    <submittedName>
        <fullName evidence="1">Uncharacterized protein</fullName>
    </submittedName>
</protein>
<keyword evidence="2" id="KW-1185">Reference proteome</keyword>
<accession>A0AAV5WNU3</accession>
<organism evidence="1 2">
    <name type="scientific">Pristionchus fissidentatus</name>
    <dbReference type="NCBI Taxonomy" id="1538716"/>
    <lineage>
        <taxon>Eukaryota</taxon>
        <taxon>Metazoa</taxon>
        <taxon>Ecdysozoa</taxon>
        <taxon>Nematoda</taxon>
        <taxon>Chromadorea</taxon>
        <taxon>Rhabditida</taxon>
        <taxon>Rhabditina</taxon>
        <taxon>Diplogasteromorpha</taxon>
        <taxon>Diplogasteroidea</taxon>
        <taxon>Neodiplogasteridae</taxon>
        <taxon>Pristionchus</taxon>
    </lineage>
</organism>
<reference evidence="1" key="1">
    <citation type="submission" date="2023-10" db="EMBL/GenBank/DDBJ databases">
        <title>Genome assembly of Pristionchus species.</title>
        <authorList>
            <person name="Yoshida K."/>
            <person name="Sommer R.J."/>
        </authorList>
    </citation>
    <scope>NUCLEOTIDE SEQUENCE</scope>
    <source>
        <strain evidence="1">RS5133</strain>
    </source>
</reference>
<dbReference type="AlphaFoldDB" id="A0AAV5WNU3"/>
<sequence>MLLVECRFAAEYRLIEIWILAAYPKSSHFDSIVTMEESRHETIPSCQAAPWLIPRRLHQPRGKEIADEHSLIDLFSPSCDHFSRVF</sequence>
<evidence type="ECO:0000313" key="2">
    <source>
        <dbReference type="Proteomes" id="UP001432322"/>
    </source>
</evidence>
<evidence type="ECO:0000313" key="1">
    <source>
        <dbReference type="EMBL" id="GMT33682.1"/>
    </source>
</evidence>
<comment type="caution">
    <text evidence="1">The sequence shown here is derived from an EMBL/GenBank/DDBJ whole genome shotgun (WGS) entry which is preliminary data.</text>
</comment>